<evidence type="ECO:0000256" key="8">
    <source>
        <dbReference type="ARBA" id="ARBA00023125"/>
    </source>
</evidence>
<reference evidence="15" key="2">
    <citation type="submission" date="2025-08" db="UniProtKB">
        <authorList>
            <consortium name="Ensembl"/>
        </authorList>
    </citation>
    <scope>IDENTIFICATION</scope>
</reference>
<dbReference type="InterPro" id="IPR001909">
    <property type="entry name" value="KRAB"/>
</dbReference>
<dbReference type="InterPro" id="IPR036236">
    <property type="entry name" value="Znf_C2H2_sf"/>
</dbReference>
<evidence type="ECO:0000313" key="16">
    <source>
        <dbReference type="Proteomes" id="UP000001646"/>
    </source>
</evidence>
<accession>G1KW98</accession>
<evidence type="ECO:0000313" key="15">
    <source>
        <dbReference type="Ensembl" id="ENSACAP00000019171.2"/>
    </source>
</evidence>
<dbReference type="KEGG" id="acs:100567384"/>
<reference evidence="15" key="3">
    <citation type="submission" date="2025-09" db="UniProtKB">
        <authorList>
            <consortium name="Ensembl"/>
        </authorList>
    </citation>
    <scope>IDENTIFICATION</scope>
</reference>
<keyword evidence="6" id="KW-0862">Zinc</keyword>
<evidence type="ECO:0000259" key="12">
    <source>
        <dbReference type="PROSITE" id="PS50157"/>
    </source>
</evidence>
<dbReference type="PANTHER" id="PTHR24399">
    <property type="entry name" value="ZINC FINGER AND BTB DOMAIN-CONTAINING"/>
    <property type="match status" value="1"/>
</dbReference>
<keyword evidence="10" id="KW-0539">Nucleus</keyword>
<dbReference type="GO" id="GO:0005634">
    <property type="term" value="C:nucleus"/>
    <property type="evidence" value="ECO:0007669"/>
    <property type="project" value="UniProtKB-SubCell"/>
</dbReference>
<dbReference type="SUPFAM" id="SSF57667">
    <property type="entry name" value="beta-beta-alpha zinc fingers"/>
    <property type="match status" value="5"/>
</dbReference>
<dbReference type="GO" id="GO:0006357">
    <property type="term" value="P:regulation of transcription by RNA polymerase II"/>
    <property type="evidence" value="ECO:0000318"/>
    <property type="project" value="GO_Central"/>
</dbReference>
<dbReference type="PROSITE" id="PS50157">
    <property type="entry name" value="ZINC_FINGER_C2H2_2"/>
    <property type="match status" value="10"/>
</dbReference>
<evidence type="ECO:0000259" key="13">
    <source>
        <dbReference type="PROSITE" id="PS50804"/>
    </source>
</evidence>
<dbReference type="PROSITE" id="PS50805">
    <property type="entry name" value="KRAB"/>
    <property type="match status" value="1"/>
</dbReference>
<evidence type="ECO:0000256" key="1">
    <source>
        <dbReference type="ARBA" id="ARBA00004123"/>
    </source>
</evidence>
<evidence type="ECO:0000256" key="9">
    <source>
        <dbReference type="ARBA" id="ARBA00023163"/>
    </source>
</evidence>
<dbReference type="Gene3D" id="1.10.4020.10">
    <property type="entry name" value="DNA breaking-rejoining enzymes"/>
    <property type="match status" value="1"/>
</dbReference>
<dbReference type="InterPro" id="IPR003309">
    <property type="entry name" value="SCAN_dom"/>
</dbReference>
<dbReference type="FunFam" id="3.30.160.60:FF:000188">
    <property type="entry name" value="Zinc finger protein 787"/>
    <property type="match status" value="1"/>
</dbReference>
<feature type="domain" description="C2H2-type" evidence="12">
    <location>
        <begin position="616"/>
        <end position="643"/>
    </location>
</feature>
<dbReference type="FunFam" id="3.30.160.60:FF:002343">
    <property type="entry name" value="Zinc finger protein 33A"/>
    <property type="match status" value="3"/>
</dbReference>
<dbReference type="Gene3D" id="3.30.160.60">
    <property type="entry name" value="Classic Zinc Finger"/>
    <property type="match status" value="10"/>
</dbReference>
<keyword evidence="7" id="KW-0805">Transcription regulation</keyword>
<dbReference type="Pfam" id="PF00096">
    <property type="entry name" value="zf-C2H2"/>
    <property type="match status" value="8"/>
</dbReference>
<gene>
    <name evidence="15" type="primary">LOC100567384</name>
</gene>
<feature type="domain" description="KRAB" evidence="14">
    <location>
        <begin position="160"/>
        <end position="234"/>
    </location>
</feature>
<evidence type="ECO:0000256" key="7">
    <source>
        <dbReference type="ARBA" id="ARBA00023015"/>
    </source>
</evidence>
<dbReference type="FunFam" id="3.30.160.60:FF:000478">
    <property type="entry name" value="Zinc finger protein 133"/>
    <property type="match status" value="1"/>
</dbReference>
<keyword evidence="5 11" id="KW-0863">Zinc-finger</keyword>
<dbReference type="PROSITE" id="PS00028">
    <property type="entry name" value="ZINC_FINGER_C2H2_1"/>
    <property type="match status" value="9"/>
</dbReference>
<dbReference type="SMART" id="SM00349">
    <property type="entry name" value="KRAB"/>
    <property type="match status" value="1"/>
</dbReference>
<dbReference type="SMART" id="SM00355">
    <property type="entry name" value="ZnF_C2H2"/>
    <property type="match status" value="10"/>
</dbReference>
<dbReference type="InParanoid" id="G1KW98"/>
<feature type="domain" description="C2H2-type" evidence="12">
    <location>
        <begin position="532"/>
        <end position="559"/>
    </location>
</feature>
<evidence type="ECO:0000256" key="2">
    <source>
        <dbReference type="ARBA" id="ARBA00006991"/>
    </source>
</evidence>
<evidence type="ECO:0000259" key="14">
    <source>
        <dbReference type="PROSITE" id="PS50805"/>
    </source>
</evidence>
<dbReference type="Gene3D" id="6.10.140.140">
    <property type="match status" value="1"/>
</dbReference>
<dbReference type="InterPro" id="IPR036051">
    <property type="entry name" value="KRAB_dom_sf"/>
</dbReference>
<evidence type="ECO:0000256" key="4">
    <source>
        <dbReference type="ARBA" id="ARBA00022737"/>
    </source>
</evidence>
<dbReference type="InterPro" id="IPR038269">
    <property type="entry name" value="SCAN_sf"/>
</dbReference>
<dbReference type="GO" id="GO:0008270">
    <property type="term" value="F:zinc ion binding"/>
    <property type="evidence" value="ECO:0007669"/>
    <property type="project" value="UniProtKB-KW"/>
</dbReference>
<keyword evidence="9" id="KW-0804">Transcription</keyword>
<dbReference type="PROSITE" id="PS50804">
    <property type="entry name" value="SCAN_BOX"/>
    <property type="match status" value="1"/>
</dbReference>
<dbReference type="PANTHER" id="PTHR24399:SF54">
    <property type="entry name" value="GASTRULA ZINC FINGER PROTEIN XLCGF26.1-LIKE-RELATED"/>
    <property type="match status" value="1"/>
</dbReference>
<dbReference type="Bgee" id="ENSACAG00000024559">
    <property type="expression patterns" value="Expressed in dewlap and 12 other cell types or tissues"/>
</dbReference>
<dbReference type="Pfam" id="PF02023">
    <property type="entry name" value="SCAN"/>
    <property type="match status" value="1"/>
</dbReference>
<dbReference type="OrthoDB" id="427030at2759"/>
<feature type="domain" description="SCAN box" evidence="13">
    <location>
        <begin position="75"/>
        <end position="151"/>
    </location>
</feature>
<dbReference type="Ensembl" id="ENSACAT00000027761.2">
    <property type="protein sequence ID" value="ENSACAP00000019171.2"/>
    <property type="gene ID" value="ENSACAG00000024559.2"/>
</dbReference>
<evidence type="ECO:0000256" key="11">
    <source>
        <dbReference type="PROSITE-ProRule" id="PRU00042"/>
    </source>
</evidence>
<keyword evidence="16" id="KW-1185">Reference proteome</keyword>
<dbReference type="FunFam" id="3.30.160.60:FF:000690">
    <property type="entry name" value="Zinc finger protein 354C"/>
    <property type="match status" value="1"/>
</dbReference>
<protein>
    <submittedName>
        <fullName evidence="15">Uncharacterized protein</fullName>
    </submittedName>
</protein>
<dbReference type="HOGENOM" id="CLU_002678_0_9_1"/>
<dbReference type="CDD" id="cd07936">
    <property type="entry name" value="SCAN"/>
    <property type="match status" value="1"/>
</dbReference>
<evidence type="ECO:0000256" key="3">
    <source>
        <dbReference type="ARBA" id="ARBA00022723"/>
    </source>
</evidence>
<feature type="domain" description="C2H2-type" evidence="12">
    <location>
        <begin position="399"/>
        <end position="426"/>
    </location>
</feature>
<dbReference type="Proteomes" id="UP000001646">
    <property type="component" value="Chromosome 2"/>
</dbReference>
<reference evidence="15 16" key="1">
    <citation type="submission" date="2009-12" db="EMBL/GenBank/DDBJ databases">
        <title>The Genome Sequence of Anolis carolinensis (Green Anole Lizard).</title>
        <authorList>
            <consortium name="The Genome Sequencing Platform"/>
            <person name="Di Palma F."/>
            <person name="Alfoldi J."/>
            <person name="Heiman D."/>
            <person name="Young S."/>
            <person name="Grabherr M."/>
            <person name="Johnson J."/>
            <person name="Lander E.S."/>
            <person name="Lindblad-Toh K."/>
        </authorList>
    </citation>
    <scope>NUCLEOTIDE SEQUENCE [LARGE SCALE GENOMIC DNA]</scope>
    <source>
        <strain evidence="15 16">JBL SC #1</strain>
    </source>
</reference>
<evidence type="ECO:0000256" key="5">
    <source>
        <dbReference type="ARBA" id="ARBA00022771"/>
    </source>
</evidence>
<dbReference type="GeneID" id="100567384"/>
<feature type="domain" description="C2H2-type" evidence="12">
    <location>
        <begin position="476"/>
        <end position="503"/>
    </location>
</feature>
<comment type="similarity">
    <text evidence="2">Belongs to the krueppel C2H2-type zinc-finger protein family.</text>
</comment>
<dbReference type="SUPFAM" id="SSF109640">
    <property type="entry name" value="KRAB domain (Kruppel-associated box)"/>
    <property type="match status" value="1"/>
</dbReference>
<feature type="domain" description="C2H2-type" evidence="12">
    <location>
        <begin position="371"/>
        <end position="398"/>
    </location>
</feature>
<dbReference type="GO" id="GO:0000978">
    <property type="term" value="F:RNA polymerase II cis-regulatory region sequence-specific DNA binding"/>
    <property type="evidence" value="ECO:0000318"/>
    <property type="project" value="GO_Central"/>
</dbReference>
<dbReference type="InterPro" id="IPR013087">
    <property type="entry name" value="Znf_C2H2_type"/>
</dbReference>
<dbReference type="CDD" id="cd07765">
    <property type="entry name" value="KRAB_A-box"/>
    <property type="match status" value="1"/>
</dbReference>
<dbReference type="AlphaFoldDB" id="G1KW98"/>
<keyword evidence="4" id="KW-0677">Repeat</keyword>
<dbReference type="eggNOG" id="KOG1721">
    <property type="taxonomic scope" value="Eukaryota"/>
</dbReference>
<sequence length="648" mass="74505">MALPKRLLSTDGAKEIGYFTPMVQLGAWSRTEWPSSASDDTPDTCLPVKEEQTDICADIEVDYVTLLKDREESNRQSFRSNTVPLGETPRQTLFRLMEAAHRWLQPEDRTKGEIVDMVVLEQFLHVLPLGMQSWVRSRKPSSSEEAARLAQTYLEHQWPVAFQDVSVYFTQEEWDLLEEDQRALYYSVMQENSENVASLELQLSEPEDCEHDTVIQIGQKEKIMESKEEENPKGFSAGHWLESTEVKKKPQQEEVRAEPIQEKECWNGFFDPNLSKTTEIKSVRQSEFLLPERTQDCAAPGSVKIMESSVSKRNYNCSECGRSFDRSSNLIKHQRTHTGEKPYPCAECGKRFVQQSNLNVHLRVHTGEKPYVCPDCGKRFSIKSHMHGHYRTHTGEKPYECGDCGKQFRVKACLNKHQRIHAGQTELSKVFEIQSVELQARIPVVTQQNVAPQKANCTKINRNAPQKEILMSERNYICSECGKRFNRRSNLVKHYRIHTGEKPYSCAECGKRFDQQSNLNVHFRVHTGEKPYGCPDCGKRFSIKSHLHGHYRIHTGEKPYECGGCGKRFRVKSCLNKHQRTHAGEKPYKCLVCEKTFTCSSHLIKHRVAHSGEKNYMCSDCGKKVFNNSDLHKGDRIHTQDSLCQPLL</sequence>
<organism evidence="15 16">
    <name type="scientific">Anolis carolinensis</name>
    <name type="common">Green anole</name>
    <name type="synonym">American chameleon</name>
    <dbReference type="NCBI Taxonomy" id="28377"/>
    <lineage>
        <taxon>Eukaryota</taxon>
        <taxon>Metazoa</taxon>
        <taxon>Chordata</taxon>
        <taxon>Craniata</taxon>
        <taxon>Vertebrata</taxon>
        <taxon>Euteleostomi</taxon>
        <taxon>Lepidosauria</taxon>
        <taxon>Squamata</taxon>
        <taxon>Bifurcata</taxon>
        <taxon>Unidentata</taxon>
        <taxon>Episquamata</taxon>
        <taxon>Toxicofera</taxon>
        <taxon>Iguania</taxon>
        <taxon>Dactyloidae</taxon>
        <taxon>Anolis</taxon>
    </lineage>
</organism>
<dbReference type="GO" id="GO:0000981">
    <property type="term" value="F:DNA-binding transcription factor activity, RNA polymerase II-specific"/>
    <property type="evidence" value="ECO:0000318"/>
    <property type="project" value="GO_Central"/>
</dbReference>
<dbReference type="SUPFAM" id="SSF47353">
    <property type="entry name" value="Retrovirus capsid dimerization domain-like"/>
    <property type="match status" value="1"/>
</dbReference>
<feature type="domain" description="C2H2-type" evidence="12">
    <location>
        <begin position="343"/>
        <end position="370"/>
    </location>
</feature>
<evidence type="ECO:0000256" key="10">
    <source>
        <dbReference type="ARBA" id="ARBA00023242"/>
    </source>
</evidence>
<dbReference type="FunFam" id="3.30.160.60:FF:001174">
    <property type="entry name" value="zinc finger protein 527 isoform X1"/>
    <property type="match status" value="1"/>
</dbReference>
<keyword evidence="8" id="KW-0238">DNA-binding</keyword>
<name>G1KW98_ANOCA</name>
<keyword evidence="3" id="KW-0479">Metal-binding</keyword>
<dbReference type="Pfam" id="PF01352">
    <property type="entry name" value="KRAB"/>
    <property type="match status" value="1"/>
</dbReference>
<feature type="domain" description="C2H2-type" evidence="12">
    <location>
        <begin position="315"/>
        <end position="342"/>
    </location>
</feature>
<feature type="domain" description="C2H2-type" evidence="12">
    <location>
        <begin position="504"/>
        <end position="531"/>
    </location>
</feature>
<evidence type="ECO:0000256" key="6">
    <source>
        <dbReference type="ARBA" id="ARBA00022833"/>
    </source>
</evidence>
<feature type="domain" description="C2H2-type" evidence="12">
    <location>
        <begin position="560"/>
        <end position="587"/>
    </location>
</feature>
<dbReference type="FunFam" id="3.30.160.60:FF:002331">
    <property type="entry name" value="Zinc finger protein 672"/>
    <property type="match status" value="2"/>
</dbReference>
<feature type="domain" description="C2H2-type" evidence="12">
    <location>
        <begin position="588"/>
        <end position="615"/>
    </location>
</feature>
<proteinExistence type="inferred from homology"/>
<dbReference type="SMART" id="SM00431">
    <property type="entry name" value="SCAN"/>
    <property type="match status" value="1"/>
</dbReference>
<dbReference type="GeneTree" id="ENSGT00940000156207"/>
<comment type="subcellular location">
    <subcellularLocation>
        <location evidence="1">Nucleus</location>
    </subcellularLocation>
</comment>